<dbReference type="Gene3D" id="2.60.40.10">
    <property type="entry name" value="Immunoglobulins"/>
    <property type="match status" value="1"/>
</dbReference>
<proteinExistence type="predicted"/>
<evidence type="ECO:0000313" key="3">
    <source>
        <dbReference type="Proteomes" id="UP000694558"/>
    </source>
</evidence>
<dbReference type="GO" id="GO:0045121">
    <property type="term" value="C:membrane raft"/>
    <property type="evidence" value="ECO:0007669"/>
    <property type="project" value="TreeGrafter"/>
</dbReference>
<dbReference type="GO" id="GO:0009897">
    <property type="term" value="C:external side of plasma membrane"/>
    <property type="evidence" value="ECO:0007669"/>
    <property type="project" value="TreeGrafter"/>
</dbReference>
<dbReference type="Ensembl" id="ENSSMAT00000011734.2">
    <property type="protein sequence ID" value="ENSSMAP00000011585.2"/>
    <property type="gene ID" value="ENSSMAG00000007142.2"/>
</dbReference>
<sequence>RWVRCRISLLLFIFYSFLLLTSHISSLISAIKGRDPHLTVIVGDEVTLPCENRTEDQLKCNGTSWLFNERPRSPAVEQIKLGQVVEQARTKSDRLSVTEDCSLVVKKVTVKDAGLYACRQFNKSGQQQGSSALVYLSDWLNTGVKDEWQSSQVSCSSTVTFKPSLPHPKYEESLRCRVTDRDGGNLLLCSVSTQSPCEKRGSSVDLLTFTFLRLNHQTFVTVVAFVFLNSSVLTVRQNYAQLCCKMFCLKNKTSVTLASQ</sequence>
<organism evidence="2 3">
    <name type="scientific">Scophthalmus maximus</name>
    <name type="common">Turbot</name>
    <name type="synonym">Psetta maxima</name>
    <dbReference type="NCBI Taxonomy" id="52904"/>
    <lineage>
        <taxon>Eukaryota</taxon>
        <taxon>Metazoa</taxon>
        <taxon>Chordata</taxon>
        <taxon>Craniata</taxon>
        <taxon>Vertebrata</taxon>
        <taxon>Euteleostomi</taxon>
        <taxon>Actinopterygii</taxon>
        <taxon>Neopterygii</taxon>
        <taxon>Teleostei</taxon>
        <taxon>Neoteleostei</taxon>
        <taxon>Acanthomorphata</taxon>
        <taxon>Carangaria</taxon>
        <taxon>Pleuronectiformes</taxon>
        <taxon>Pleuronectoidei</taxon>
        <taxon>Scophthalmidae</taxon>
        <taxon>Scophthalmus</taxon>
    </lineage>
</organism>
<dbReference type="GeneTree" id="ENSGT01150000287581"/>
<dbReference type="GO" id="GO:0042110">
    <property type="term" value="P:T cell activation"/>
    <property type="evidence" value="ECO:0007669"/>
    <property type="project" value="TreeGrafter"/>
</dbReference>
<reference evidence="2" key="2">
    <citation type="submission" date="2025-08" db="UniProtKB">
        <authorList>
            <consortium name="Ensembl"/>
        </authorList>
    </citation>
    <scope>IDENTIFICATION</scope>
</reference>
<dbReference type="InterPro" id="IPR036179">
    <property type="entry name" value="Ig-like_dom_sf"/>
</dbReference>
<dbReference type="AlphaFoldDB" id="A0A8D3A2S8"/>
<name>A0A8D3A2S8_SCOMX</name>
<dbReference type="InterPro" id="IPR013783">
    <property type="entry name" value="Ig-like_fold"/>
</dbReference>
<dbReference type="PROSITE" id="PS50835">
    <property type="entry name" value="IG_LIKE"/>
    <property type="match status" value="1"/>
</dbReference>
<dbReference type="InterPro" id="IPR003599">
    <property type="entry name" value="Ig_sub"/>
</dbReference>
<evidence type="ECO:0000259" key="1">
    <source>
        <dbReference type="PROSITE" id="PS50835"/>
    </source>
</evidence>
<evidence type="ECO:0000313" key="2">
    <source>
        <dbReference type="Ensembl" id="ENSSMAP00000011585.2"/>
    </source>
</evidence>
<accession>A0A8D3A2S8</accession>
<dbReference type="PANTHER" id="PTHR11422:SF5">
    <property type="entry name" value="DIVERSE IMMUNOGLOBULIN DOMAIN-CONTAINING PROTEIN 1.1 ISOFORM X1-RELATED"/>
    <property type="match status" value="1"/>
</dbReference>
<dbReference type="Pfam" id="PF07686">
    <property type="entry name" value="V-set"/>
    <property type="match status" value="1"/>
</dbReference>
<dbReference type="SUPFAM" id="SSF48726">
    <property type="entry name" value="Immunoglobulin"/>
    <property type="match status" value="1"/>
</dbReference>
<dbReference type="Proteomes" id="UP000694558">
    <property type="component" value="Chromosome 20"/>
</dbReference>
<dbReference type="GO" id="GO:0042289">
    <property type="term" value="F:MHC class II protein binding"/>
    <property type="evidence" value="ECO:0007669"/>
    <property type="project" value="TreeGrafter"/>
</dbReference>
<feature type="domain" description="Ig-like" evidence="1">
    <location>
        <begin position="43"/>
        <end position="137"/>
    </location>
</feature>
<protein>
    <recommendedName>
        <fullName evidence="1">Ig-like domain-containing protein</fullName>
    </recommendedName>
</protein>
<dbReference type="GO" id="GO:0035723">
    <property type="term" value="P:interleukin-15-mediated signaling pathway"/>
    <property type="evidence" value="ECO:0007669"/>
    <property type="project" value="TreeGrafter"/>
</dbReference>
<dbReference type="GO" id="GO:1990782">
    <property type="term" value="F:protein tyrosine kinase binding"/>
    <property type="evidence" value="ECO:0007669"/>
    <property type="project" value="TreeGrafter"/>
</dbReference>
<reference evidence="2" key="1">
    <citation type="submission" date="2023-05" db="EMBL/GenBank/DDBJ databases">
        <title>High-quality long-read genome of Scophthalmus maximus.</title>
        <authorList>
            <person name="Lien S."/>
            <person name="Martinez P."/>
        </authorList>
    </citation>
    <scope>NUCLEOTIDE SEQUENCE [LARGE SCALE GENOMIC DNA]</scope>
</reference>
<dbReference type="SMART" id="SM00409">
    <property type="entry name" value="IG"/>
    <property type="match status" value="1"/>
</dbReference>
<dbReference type="PANTHER" id="PTHR11422">
    <property type="entry name" value="T-CELL SURFACE GLYCOPROTEIN CD4"/>
    <property type="match status" value="1"/>
</dbReference>
<dbReference type="GO" id="GO:0070374">
    <property type="term" value="P:positive regulation of ERK1 and ERK2 cascade"/>
    <property type="evidence" value="ECO:0007669"/>
    <property type="project" value="TreeGrafter"/>
</dbReference>
<dbReference type="InterPro" id="IPR007110">
    <property type="entry name" value="Ig-like_dom"/>
</dbReference>
<dbReference type="InterPro" id="IPR013106">
    <property type="entry name" value="Ig_V-set"/>
</dbReference>